<comment type="caution">
    <text evidence="16">The sequence shown here is derived from an EMBL/GenBank/DDBJ whole genome shotgun (WGS) entry which is preliminary data.</text>
</comment>
<keyword evidence="9" id="KW-0915">Sodium</keyword>
<proteinExistence type="inferred from homology"/>
<dbReference type="InterPro" id="IPR006153">
    <property type="entry name" value="Cation/H_exchanger_TM"/>
</dbReference>
<keyword evidence="8 14" id="KW-1133">Transmembrane helix</keyword>
<comment type="subcellular location">
    <subcellularLocation>
        <location evidence="2">Cell membrane</location>
        <topology evidence="2">Multi-pass membrane protein</topology>
    </subcellularLocation>
    <subcellularLocation>
        <location evidence="1">Recycling endosome membrane</location>
        <topology evidence="1">Multi-pass membrane protein</topology>
    </subcellularLocation>
</comment>
<evidence type="ECO:0000256" key="12">
    <source>
        <dbReference type="ARBA" id="ARBA00023201"/>
    </source>
</evidence>
<feature type="transmembrane region" description="Helical" evidence="14">
    <location>
        <begin position="182"/>
        <end position="203"/>
    </location>
</feature>
<keyword evidence="17" id="KW-1185">Reference proteome</keyword>
<dbReference type="InterPro" id="IPR002090">
    <property type="entry name" value="NHE-6/7/9"/>
</dbReference>
<dbReference type="GO" id="GO:0005886">
    <property type="term" value="C:plasma membrane"/>
    <property type="evidence" value="ECO:0007669"/>
    <property type="project" value="UniProtKB-SubCell"/>
</dbReference>
<evidence type="ECO:0000313" key="17">
    <source>
        <dbReference type="Proteomes" id="UP001208570"/>
    </source>
</evidence>
<dbReference type="InterPro" id="IPR004709">
    <property type="entry name" value="NaH_exchanger"/>
</dbReference>
<feature type="transmembrane region" description="Helical" evidence="14">
    <location>
        <begin position="418"/>
        <end position="438"/>
    </location>
</feature>
<evidence type="ECO:0000256" key="6">
    <source>
        <dbReference type="ARBA" id="ARBA00022692"/>
    </source>
</evidence>
<evidence type="ECO:0000256" key="10">
    <source>
        <dbReference type="ARBA" id="ARBA00023065"/>
    </source>
</evidence>
<keyword evidence="11 14" id="KW-0472">Membrane</keyword>
<dbReference type="GO" id="GO:0098719">
    <property type="term" value="P:sodium ion import across plasma membrane"/>
    <property type="evidence" value="ECO:0007669"/>
    <property type="project" value="TreeGrafter"/>
</dbReference>
<evidence type="ECO:0000256" key="11">
    <source>
        <dbReference type="ARBA" id="ARBA00023136"/>
    </source>
</evidence>
<evidence type="ECO:0000256" key="14">
    <source>
        <dbReference type="SAM" id="Phobius"/>
    </source>
</evidence>
<reference evidence="16" key="1">
    <citation type="journal article" date="2023" name="Mol. Biol. Evol.">
        <title>Third-Generation Sequencing Reveals the Adaptive Role of the Epigenome in Three Deep-Sea Polychaetes.</title>
        <authorList>
            <person name="Perez M."/>
            <person name="Aroh O."/>
            <person name="Sun Y."/>
            <person name="Lan Y."/>
            <person name="Juniper S.K."/>
            <person name="Young C.R."/>
            <person name="Angers B."/>
            <person name="Qian P.Y."/>
        </authorList>
    </citation>
    <scope>NUCLEOTIDE SEQUENCE</scope>
    <source>
        <strain evidence="16">P08H-3</strain>
    </source>
</reference>
<evidence type="ECO:0000256" key="3">
    <source>
        <dbReference type="ARBA" id="ARBA00007367"/>
    </source>
</evidence>
<dbReference type="PANTHER" id="PTHR10110">
    <property type="entry name" value="SODIUM/HYDROGEN EXCHANGER"/>
    <property type="match status" value="1"/>
</dbReference>
<keyword evidence="13" id="KW-0050">Antiport</keyword>
<evidence type="ECO:0000259" key="15">
    <source>
        <dbReference type="Pfam" id="PF00999"/>
    </source>
</evidence>
<dbReference type="GO" id="GO:0015385">
    <property type="term" value="F:sodium:proton antiporter activity"/>
    <property type="evidence" value="ECO:0007669"/>
    <property type="project" value="InterPro"/>
</dbReference>
<organism evidence="16 17">
    <name type="scientific">Paralvinella palmiformis</name>
    <dbReference type="NCBI Taxonomy" id="53620"/>
    <lineage>
        <taxon>Eukaryota</taxon>
        <taxon>Metazoa</taxon>
        <taxon>Spiralia</taxon>
        <taxon>Lophotrochozoa</taxon>
        <taxon>Annelida</taxon>
        <taxon>Polychaeta</taxon>
        <taxon>Sedentaria</taxon>
        <taxon>Canalipalpata</taxon>
        <taxon>Terebellida</taxon>
        <taxon>Terebelliformia</taxon>
        <taxon>Alvinellidae</taxon>
        <taxon>Paralvinella</taxon>
    </lineage>
</organism>
<dbReference type="Pfam" id="PF00999">
    <property type="entry name" value="Na_H_Exchanger"/>
    <property type="match status" value="1"/>
</dbReference>
<evidence type="ECO:0000256" key="5">
    <source>
        <dbReference type="ARBA" id="ARBA00022475"/>
    </source>
</evidence>
<dbReference type="GO" id="GO:0055038">
    <property type="term" value="C:recycling endosome membrane"/>
    <property type="evidence" value="ECO:0007669"/>
    <property type="project" value="UniProtKB-SubCell"/>
</dbReference>
<name>A0AAD9JIX6_9ANNE</name>
<keyword evidence="10 13" id="KW-0406">Ion transport</keyword>
<feature type="transmembrane region" description="Helical" evidence="14">
    <location>
        <begin position="142"/>
        <end position="170"/>
    </location>
</feature>
<feature type="transmembrane region" description="Helical" evidence="14">
    <location>
        <begin position="383"/>
        <end position="406"/>
    </location>
</feature>
<sequence>MDTDTEIDVKQEEVVVKSHWLDVLDLLMFVALLIIVVVNIWLFKHRRLRFIHETGLAIIYGLIVGALIMYASPVNEITSENVVLQGNSSFDPYDYPDIVKLFIPLPNTTKTKIFKYSNPVEQSQEEQQEKMLEEKKHFFNNFGAIMTFAFVGTTVSCLTCGAVTYGIMLLHPAIAMTLTDCMLFGAFISATDTVTILAIFSDLRVDMDLYALVFGESSLNDAVAIVLSETIEGYKSHKSGFDSFAVLRAVGNFATVLLGSFALGTLLACATALLTKFTAIRDHPLLETSLFLLMSYGAFLAAEAADLTGKHAMERGCIVATLFCGICQAHYTYNNLSDASKARTREFFQLLSFLSENVVFLYIGISTFTYSQHAMWDPVFIGAAYLGVIVGRLLNVYPLSFLLNLGRKKKIHFNFQHMLMFSGLRGAVSFALAIRNTGSDQLKIIFSTTLIIVITTVILFGGLTTQMLEWLKIRVGIDEDAEVENINRTLQVGNDHSLSHPSDRAWLVRVWSKVDSRYVKPLLTHARPPLTETLPECCNCLARILTTHQQLLQTDGLHLHQHQDSDLDLIIPDQEPGISNTAGGSTDITVTSSGDREVCLITAVLSITFVLRD</sequence>
<dbReference type="GO" id="GO:0051453">
    <property type="term" value="P:regulation of intracellular pH"/>
    <property type="evidence" value="ECO:0007669"/>
    <property type="project" value="TreeGrafter"/>
</dbReference>
<evidence type="ECO:0000256" key="13">
    <source>
        <dbReference type="RuleBase" id="RU003722"/>
    </source>
</evidence>
<keyword evidence="4 13" id="KW-0813">Transport</keyword>
<dbReference type="PANTHER" id="PTHR10110:SF187">
    <property type="entry name" value="SODIUM_HYDROGEN EXCHANGER"/>
    <property type="match status" value="1"/>
</dbReference>
<evidence type="ECO:0000256" key="4">
    <source>
        <dbReference type="ARBA" id="ARBA00022448"/>
    </source>
</evidence>
<evidence type="ECO:0000256" key="7">
    <source>
        <dbReference type="ARBA" id="ARBA00022753"/>
    </source>
</evidence>
<accession>A0AAD9JIX6</accession>
<feature type="transmembrane region" description="Helical" evidence="14">
    <location>
        <begin position="55"/>
        <end position="72"/>
    </location>
</feature>
<keyword evidence="7" id="KW-0967">Endosome</keyword>
<dbReference type="NCBIfam" id="TIGR00840">
    <property type="entry name" value="b_cpa1"/>
    <property type="match status" value="1"/>
</dbReference>
<comment type="similarity">
    <text evidence="3 13">Belongs to the monovalent cation:proton antiporter 1 (CPA1) transporter (TC 2.A.36) family.</text>
</comment>
<protein>
    <recommendedName>
        <fullName evidence="13">Sodium/hydrogen exchanger</fullName>
    </recommendedName>
</protein>
<keyword evidence="5" id="KW-1003">Cell membrane</keyword>
<feature type="transmembrane region" description="Helical" evidence="14">
    <location>
        <begin position="444"/>
        <end position="464"/>
    </location>
</feature>
<dbReference type="AlphaFoldDB" id="A0AAD9JIX6"/>
<dbReference type="PRINTS" id="PR01088">
    <property type="entry name" value="NAHEXCHNGR6"/>
</dbReference>
<evidence type="ECO:0000256" key="2">
    <source>
        <dbReference type="ARBA" id="ARBA00004651"/>
    </source>
</evidence>
<keyword evidence="6 13" id="KW-0812">Transmembrane</keyword>
<dbReference type="GO" id="GO:0015386">
    <property type="term" value="F:potassium:proton antiporter activity"/>
    <property type="evidence" value="ECO:0007669"/>
    <property type="project" value="TreeGrafter"/>
</dbReference>
<feature type="transmembrane region" description="Helical" evidence="14">
    <location>
        <begin position="249"/>
        <end position="273"/>
    </location>
</feature>
<evidence type="ECO:0000313" key="16">
    <source>
        <dbReference type="EMBL" id="KAK2153060.1"/>
    </source>
</evidence>
<evidence type="ECO:0000256" key="9">
    <source>
        <dbReference type="ARBA" id="ARBA00023053"/>
    </source>
</evidence>
<dbReference type="EMBL" id="JAODUP010000309">
    <property type="protein sequence ID" value="KAK2153060.1"/>
    <property type="molecule type" value="Genomic_DNA"/>
</dbReference>
<feature type="domain" description="Cation/H+ exchanger transmembrane" evidence="15">
    <location>
        <begin position="136"/>
        <end position="470"/>
    </location>
</feature>
<gene>
    <name evidence="16" type="ORF">LSH36_309g02023</name>
</gene>
<dbReference type="Proteomes" id="UP001208570">
    <property type="component" value="Unassembled WGS sequence"/>
</dbReference>
<dbReference type="InterPro" id="IPR018422">
    <property type="entry name" value="Cation/H_exchanger_CPA1"/>
</dbReference>
<evidence type="ECO:0000256" key="1">
    <source>
        <dbReference type="ARBA" id="ARBA00004195"/>
    </source>
</evidence>
<feature type="transmembrane region" description="Helical" evidence="14">
    <location>
        <begin position="26"/>
        <end position="43"/>
    </location>
</feature>
<evidence type="ECO:0000256" key="8">
    <source>
        <dbReference type="ARBA" id="ARBA00022989"/>
    </source>
</evidence>
<keyword evidence="12 13" id="KW-0739">Sodium transport</keyword>
<dbReference type="Gene3D" id="6.10.140.1330">
    <property type="match status" value="1"/>
</dbReference>
<feature type="transmembrane region" description="Helical" evidence="14">
    <location>
        <begin position="350"/>
        <end position="371"/>
    </location>
</feature>